<keyword evidence="1" id="KW-0808">Transferase</keyword>
<dbReference type="Proteomes" id="UP000230078">
    <property type="component" value="Unassembled WGS sequence"/>
</dbReference>
<name>A0A2M7V2D5_9BACT</name>
<evidence type="ECO:0000256" key="1">
    <source>
        <dbReference type="ARBA" id="ARBA00022679"/>
    </source>
</evidence>
<evidence type="ECO:0000256" key="2">
    <source>
        <dbReference type="ARBA" id="ARBA00022777"/>
    </source>
</evidence>
<dbReference type="CDD" id="cd01942">
    <property type="entry name" value="ribokinase_group_A"/>
    <property type="match status" value="1"/>
</dbReference>
<dbReference type="Pfam" id="PF00294">
    <property type="entry name" value="PfkB"/>
    <property type="match status" value="1"/>
</dbReference>
<dbReference type="Gene3D" id="3.40.1190.20">
    <property type="match status" value="1"/>
</dbReference>
<organism evidence="5 6">
    <name type="scientific">Candidatus Magasanikbacteria bacterium CG_4_10_14_0_2_um_filter_41_31</name>
    <dbReference type="NCBI Taxonomy" id="1974639"/>
    <lineage>
        <taxon>Bacteria</taxon>
        <taxon>Candidatus Magasanikiibacteriota</taxon>
    </lineage>
</organism>
<dbReference type="SUPFAM" id="SSF53613">
    <property type="entry name" value="Ribokinase-like"/>
    <property type="match status" value="1"/>
</dbReference>
<reference evidence="6" key="2">
    <citation type="submission" date="2017-09" db="EMBL/GenBank/DDBJ databases">
        <title>Depth-based differentiation of microbial function through sediment-hosted aquifers and enrichment of novel symbionts in the deep terrestrial subsurface.</title>
        <authorList>
            <person name="Probst A.J."/>
            <person name="Ladd B."/>
            <person name="Jarett J.K."/>
            <person name="Geller-Mcgrath D.E."/>
            <person name="Sieber C.M.K."/>
            <person name="Emerson J.B."/>
            <person name="Anantharaman K."/>
            <person name="Thomas B.C."/>
            <person name="Malmstrom R."/>
            <person name="Stieglmeier M."/>
            <person name="Klingl A."/>
            <person name="Woyke T."/>
            <person name="Ryan C.M."/>
            <person name="Banfield J.F."/>
        </authorList>
    </citation>
    <scope>NUCLEOTIDE SEQUENCE [LARGE SCALE GENOMIC DNA]</scope>
</reference>
<dbReference type="PANTHER" id="PTHR10584:SF166">
    <property type="entry name" value="RIBOKINASE"/>
    <property type="match status" value="1"/>
</dbReference>
<protein>
    <submittedName>
        <fullName evidence="5">Carbohydrate kinase family protein</fullName>
    </submittedName>
</protein>
<comment type="caution">
    <text evidence="5">The sequence shown here is derived from an EMBL/GenBank/DDBJ whole genome shotgun (WGS) entry which is preliminary data.</text>
</comment>
<evidence type="ECO:0000313" key="4">
    <source>
        <dbReference type="EMBL" id="PIZ92596.1"/>
    </source>
</evidence>
<dbReference type="EMBL" id="PFPI01000054">
    <property type="protein sequence ID" value="PIZ92597.1"/>
    <property type="molecule type" value="Genomic_DNA"/>
</dbReference>
<reference evidence="5" key="1">
    <citation type="submission" date="2017-09" db="EMBL/GenBank/DDBJ databases">
        <title>Depth-based differentiation of microbial function through sediment-hosted aquifers and enrichment of novel symbionts in the deep terrestrial subsurface.</title>
        <authorList>
            <person name="Probst A.J."/>
            <person name="Ladd B."/>
            <person name="Jarett J.K."/>
            <person name="Geller-Mcgrath D.E."/>
            <person name="Sieber C.M."/>
            <person name="Emerson J.B."/>
            <person name="Anantharaman K."/>
            <person name="Thomas B.C."/>
            <person name="Malmstrom R."/>
            <person name="Stieglmeier M."/>
            <person name="Klingl A."/>
            <person name="Woyke T."/>
            <person name="Ryan C.M."/>
            <person name="Banfield J.F."/>
        </authorList>
    </citation>
    <scope>NUCLEOTIDE SEQUENCE [LARGE SCALE GENOMIC DNA]</scope>
    <source>
        <strain evidence="5">CG_4_10_14_0_2_um_filter_41_31</strain>
    </source>
</reference>
<evidence type="ECO:0000313" key="5">
    <source>
        <dbReference type="EMBL" id="PIZ92597.1"/>
    </source>
</evidence>
<proteinExistence type="predicted"/>
<feature type="domain" description="Carbohydrate kinase PfkB" evidence="3">
    <location>
        <begin position="40"/>
        <end position="296"/>
    </location>
</feature>
<dbReference type="AlphaFoldDB" id="A0A2M7V2D5"/>
<dbReference type="EMBL" id="PFPI01000054">
    <property type="protein sequence ID" value="PIZ92596.1"/>
    <property type="molecule type" value="Genomic_DNA"/>
</dbReference>
<dbReference type="InterPro" id="IPR011611">
    <property type="entry name" value="PfkB_dom"/>
</dbReference>
<accession>A0A2M7V2D5</accession>
<dbReference type="InterPro" id="IPR029056">
    <property type="entry name" value="Ribokinase-like"/>
</dbReference>
<evidence type="ECO:0000313" key="6">
    <source>
        <dbReference type="Proteomes" id="UP000230078"/>
    </source>
</evidence>
<keyword evidence="2 5" id="KW-0418">Kinase</keyword>
<evidence type="ECO:0000259" key="3">
    <source>
        <dbReference type="Pfam" id="PF00294"/>
    </source>
</evidence>
<dbReference type="PANTHER" id="PTHR10584">
    <property type="entry name" value="SUGAR KINASE"/>
    <property type="match status" value="1"/>
</dbReference>
<sequence length="316" mass="34692">MHASFSPILVSGSLAYDYIMDFPDSFKNHILPDHIHMLNVSFVVNTLEKNFGGTAGNIGYTMKLLGADPIVFAALGKDADTYLDHFKKLDMNTSYIRTSKELFTSSAYITTDKDDNQITAFYPGAGSESTELHVADVTEKPTFAIIGPSAKEVMVQHAKECYEAGIPFCFDPGQQITTLSPQELMAIIGQATMLIGNDYEMKLMEEKTRWDGRELMNHVEVLITTLGSKGSVIATKDDMIEIPAPSAQSVEDPTGAGDAYRAGFFSSYAEGKDLKTCGQTGAIAALYAIEKYGTQNHVFTVAEFEERYESVFGKKE</sequence>
<gene>
    <name evidence="4" type="ORF">COX83_03855</name>
    <name evidence="5" type="ORF">COX83_03860</name>
</gene>
<dbReference type="GO" id="GO:0016301">
    <property type="term" value="F:kinase activity"/>
    <property type="evidence" value="ECO:0007669"/>
    <property type="project" value="UniProtKB-KW"/>
</dbReference>